<name>A0A951PNR0_9CYAN</name>
<feature type="domain" description="Ice-binding protein C-terminal" evidence="3">
    <location>
        <begin position="307"/>
        <end position="330"/>
    </location>
</feature>
<feature type="signal peptide" evidence="2">
    <location>
        <begin position="1"/>
        <end position="23"/>
    </location>
</feature>
<reference evidence="4" key="1">
    <citation type="submission" date="2021-05" db="EMBL/GenBank/DDBJ databases">
        <authorList>
            <person name="Pietrasiak N."/>
            <person name="Ward R."/>
            <person name="Stajich J.E."/>
            <person name="Kurbessoian T."/>
        </authorList>
    </citation>
    <scope>NUCLEOTIDE SEQUENCE</scope>
    <source>
        <strain evidence="4">CPER-KK1</strain>
    </source>
</reference>
<dbReference type="Gene3D" id="3.40.50.1110">
    <property type="entry name" value="SGNH hydrolase"/>
    <property type="match status" value="1"/>
</dbReference>
<reference evidence="4" key="2">
    <citation type="journal article" date="2022" name="Microbiol. Resour. Announc.">
        <title>Metagenome Sequencing to Explore Phylogenomics of Terrestrial Cyanobacteria.</title>
        <authorList>
            <person name="Ward R.D."/>
            <person name="Stajich J.E."/>
            <person name="Johansen J.R."/>
            <person name="Huntemann M."/>
            <person name="Clum A."/>
            <person name="Foster B."/>
            <person name="Foster B."/>
            <person name="Roux S."/>
            <person name="Palaniappan K."/>
            <person name="Varghese N."/>
            <person name="Mukherjee S."/>
            <person name="Reddy T.B.K."/>
            <person name="Daum C."/>
            <person name="Copeland A."/>
            <person name="Chen I.A."/>
            <person name="Ivanova N.N."/>
            <person name="Kyrpides N.C."/>
            <person name="Shapiro N."/>
            <person name="Eloe-Fadrosh E.A."/>
            <person name="Pietrasiak N."/>
        </authorList>
    </citation>
    <scope>NUCLEOTIDE SEQUENCE</scope>
    <source>
        <strain evidence="4">CPER-KK1</strain>
    </source>
</reference>
<proteinExistence type="predicted"/>
<dbReference type="InterPro" id="IPR001087">
    <property type="entry name" value="GDSL"/>
</dbReference>
<dbReference type="Proteomes" id="UP000753908">
    <property type="component" value="Unassembled WGS sequence"/>
</dbReference>
<dbReference type="CDD" id="cd01846">
    <property type="entry name" value="fatty_acyltransferase_like"/>
    <property type="match status" value="1"/>
</dbReference>
<dbReference type="EMBL" id="JAHHIF010000034">
    <property type="protein sequence ID" value="MBW4547056.1"/>
    <property type="molecule type" value="Genomic_DNA"/>
</dbReference>
<evidence type="ECO:0000256" key="2">
    <source>
        <dbReference type="SAM" id="SignalP"/>
    </source>
</evidence>
<accession>A0A951PNR0</accession>
<evidence type="ECO:0000259" key="3">
    <source>
        <dbReference type="Pfam" id="PF07589"/>
    </source>
</evidence>
<dbReference type="GO" id="GO:0016788">
    <property type="term" value="F:hydrolase activity, acting on ester bonds"/>
    <property type="evidence" value="ECO:0007669"/>
    <property type="project" value="InterPro"/>
</dbReference>
<sequence length="346" mass="36791">MNKKAVATGFFLLSFLFPLRASAASFSNIYVFGDSLSDQGNVFNATGGAIPPSPPYSEGSFSNGLVWVDYLAQDLGLEVNPFVGNVDLTEGINFAFGGATTGVENTISLTFPQLPPLPGLEQQIDFFTNLPPVADPDALYIIWAGANDYGPTDGTFVPFEDPDTTIVNISQAVTSLANVGAQNIMVVNLPDLGKTPVSLNTPESEELSALVDAHNAALEELSESFDPALNLILFDVSEGIDQLFAAPQEFGFTNVTTPCLLVQSCVANPDEQNQYLFWDDRHPTTAAHQYVGDLALAALNAEDPTGVPEPASAMGLLAIGALGTGSVLKRKKRDRSCQVLVKTDLK</sequence>
<dbReference type="InterPro" id="IPR036514">
    <property type="entry name" value="SGNH_hydro_sf"/>
</dbReference>
<dbReference type="PANTHER" id="PTHR45648">
    <property type="entry name" value="GDSL LIPASE/ACYLHYDROLASE FAMILY PROTEIN (AFU_ORTHOLOGUE AFUA_4G14700)"/>
    <property type="match status" value="1"/>
</dbReference>
<dbReference type="SUPFAM" id="SSF52266">
    <property type="entry name" value="SGNH hydrolase"/>
    <property type="match status" value="1"/>
</dbReference>
<dbReference type="Pfam" id="PF07589">
    <property type="entry name" value="PEP-CTERM"/>
    <property type="match status" value="1"/>
</dbReference>
<feature type="chain" id="PRO_5037889152" evidence="2">
    <location>
        <begin position="24"/>
        <end position="346"/>
    </location>
</feature>
<evidence type="ECO:0000313" key="4">
    <source>
        <dbReference type="EMBL" id="MBW4547056.1"/>
    </source>
</evidence>
<keyword evidence="2" id="KW-0732">Signal</keyword>
<organism evidence="4 5">
    <name type="scientific">Symplocastrum torsivum CPER-KK1</name>
    <dbReference type="NCBI Taxonomy" id="450513"/>
    <lineage>
        <taxon>Bacteria</taxon>
        <taxon>Bacillati</taxon>
        <taxon>Cyanobacteriota</taxon>
        <taxon>Cyanophyceae</taxon>
        <taxon>Oscillatoriophycideae</taxon>
        <taxon>Oscillatoriales</taxon>
        <taxon>Microcoleaceae</taxon>
        <taxon>Symplocastrum</taxon>
    </lineage>
</organism>
<dbReference type="AlphaFoldDB" id="A0A951PNR0"/>
<protein>
    <submittedName>
        <fullName evidence="4">PEP-CTERM sorting domain-containing protein</fullName>
    </submittedName>
</protein>
<dbReference type="InterPro" id="IPR013424">
    <property type="entry name" value="Ice-binding_C"/>
</dbReference>
<gene>
    <name evidence="4" type="ORF">KME25_21830</name>
</gene>
<evidence type="ECO:0000256" key="1">
    <source>
        <dbReference type="ARBA" id="ARBA00022801"/>
    </source>
</evidence>
<dbReference type="InterPro" id="IPR051058">
    <property type="entry name" value="GDSL_Est/Lipase"/>
</dbReference>
<dbReference type="NCBIfam" id="TIGR02595">
    <property type="entry name" value="PEP_CTERM"/>
    <property type="match status" value="1"/>
</dbReference>
<dbReference type="Pfam" id="PF00657">
    <property type="entry name" value="Lipase_GDSL"/>
    <property type="match status" value="1"/>
</dbReference>
<comment type="caution">
    <text evidence="4">The sequence shown here is derived from an EMBL/GenBank/DDBJ whole genome shotgun (WGS) entry which is preliminary data.</text>
</comment>
<keyword evidence="1" id="KW-0378">Hydrolase</keyword>
<evidence type="ECO:0000313" key="5">
    <source>
        <dbReference type="Proteomes" id="UP000753908"/>
    </source>
</evidence>
<dbReference type="PANTHER" id="PTHR45648:SF22">
    <property type="entry name" value="GDSL LIPASE_ACYLHYDROLASE FAMILY PROTEIN (AFU_ORTHOLOGUE AFUA_4G14700)"/>
    <property type="match status" value="1"/>
</dbReference>